<dbReference type="SUPFAM" id="SSF53474">
    <property type="entry name" value="alpha/beta-Hydrolases"/>
    <property type="match status" value="1"/>
</dbReference>
<dbReference type="EMBL" id="KN846987">
    <property type="protein sequence ID" value="KIW93201.1"/>
    <property type="molecule type" value="Genomic_DNA"/>
</dbReference>
<accession>A0A0D2ETF0</accession>
<name>A0A0D2ETF0_CLAB1</name>
<dbReference type="Proteomes" id="UP000053789">
    <property type="component" value="Unassembled WGS sequence"/>
</dbReference>
<organism evidence="2 3">
    <name type="scientific">Cladophialophora bantiana (strain ATCC 10958 / CBS 173.52 / CDC B-1940 / NIH 8579)</name>
    <name type="common">Xylohypha bantiana</name>
    <dbReference type="NCBI Taxonomy" id="1442370"/>
    <lineage>
        <taxon>Eukaryota</taxon>
        <taxon>Fungi</taxon>
        <taxon>Dikarya</taxon>
        <taxon>Ascomycota</taxon>
        <taxon>Pezizomycotina</taxon>
        <taxon>Eurotiomycetes</taxon>
        <taxon>Chaetothyriomycetidae</taxon>
        <taxon>Chaetothyriales</taxon>
        <taxon>Herpotrichiellaceae</taxon>
        <taxon>Cladophialophora</taxon>
    </lineage>
</organism>
<comment type="similarity">
    <text evidence="1">Belongs to the polyketide transferase af380 family.</text>
</comment>
<dbReference type="VEuPathDB" id="FungiDB:Z519_05806"/>
<dbReference type="CDD" id="cd12148">
    <property type="entry name" value="fungal_TF_MHR"/>
    <property type="match status" value="1"/>
</dbReference>
<dbReference type="GeneID" id="27698734"/>
<gene>
    <name evidence="2" type="ORF">Z519_05806</name>
</gene>
<dbReference type="PANTHER" id="PTHR47751">
    <property type="entry name" value="SUPERFAMILY HYDROLASE, PUTATIVE (AFU_ORTHOLOGUE AFUA_2G16580)-RELATED"/>
    <property type="match status" value="1"/>
</dbReference>
<dbReference type="InterPro" id="IPR051411">
    <property type="entry name" value="Polyketide_trans_af380"/>
</dbReference>
<keyword evidence="3" id="KW-1185">Reference proteome</keyword>
<evidence type="ECO:0000313" key="2">
    <source>
        <dbReference type="EMBL" id="KIW93201.1"/>
    </source>
</evidence>
<dbReference type="PANTHER" id="PTHR47751:SF1">
    <property type="entry name" value="SUPERFAMILY HYDROLASE, PUTATIVE (AFU_ORTHOLOGUE AFUA_2G16580)-RELATED"/>
    <property type="match status" value="1"/>
</dbReference>
<dbReference type="HOGENOM" id="CLU_446178_0_0_1"/>
<dbReference type="AlphaFoldDB" id="A0A0D2ETF0"/>
<sequence>MPRSSSALRSLQSKSNLLRVPSESTGEPRLLENPYQRVEDIKCAVTYLSLLPEVDESNIGALGIYGSGGYVPFAAQTDTRIRAAATVSGVCVRRLTRGGILKPVDPSALQTGLDMAGKLRIEEMQGAKGQIMPILLDNPEDVPDLQDFMWKDTARYYKSEHDSLRFSQEAIALAKEPKELYATPGKTHAELDDEVEDNMLVVNFLHSVTNYYYAIYPPQFLEEYFRWWTGRASNQNPSLEFTCLLFERCHHTAERLSHTLGPGVGGLIQVQQLFLTACWFKSEARFVESWHSLSSAIREAPELGMHNDSISRGLTEFDLEMRRRVCCSFELPNCRLEESNSQRGLVSPFTHVKLYCQIARELSGKFGKVNGDPGQILEEQKEIEAWMNSFPPVPGITIPDTSWGMAFPHLALQRHQLHALAFMTLSGPLKPYLTKSLPRTEVPNTEAKLPAIGVDCCLKLLDSAQRLFDLLFPTGAKNFLLRRKHLPTSSTRQNLRSNQVCSRKVETAQLCIKCLYFITRHPSSYTTANDSVSNHSEVRIEHGNVIRRRRNLDRFHDLKSVETGSVGYSSQRSQSRDGLSSSGRGSLPGLLSVELGQLGEIGNWDMLNLDPD</sequence>
<proteinExistence type="inferred from homology"/>
<evidence type="ECO:0000313" key="3">
    <source>
        <dbReference type="Proteomes" id="UP000053789"/>
    </source>
</evidence>
<evidence type="ECO:0000256" key="1">
    <source>
        <dbReference type="ARBA" id="ARBA00029464"/>
    </source>
</evidence>
<protein>
    <recommendedName>
        <fullName evidence="4">Transcription factor domain-containing protein</fullName>
    </recommendedName>
</protein>
<dbReference type="OrthoDB" id="2498029at2759"/>
<dbReference type="InterPro" id="IPR029058">
    <property type="entry name" value="AB_hydrolase_fold"/>
</dbReference>
<evidence type="ECO:0008006" key="4">
    <source>
        <dbReference type="Google" id="ProtNLM"/>
    </source>
</evidence>
<dbReference type="RefSeq" id="XP_016619870.1">
    <property type="nucleotide sequence ID" value="XM_016763546.1"/>
</dbReference>
<dbReference type="Gene3D" id="1.10.10.800">
    <property type="match status" value="1"/>
</dbReference>
<reference evidence="2" key="1">
    <citation type="submission" date="2015-01" db="EMBL/GenBank/DDBJ databases">
        <title>The Genome Sequence of Cladophialophora bantiana CBS 173.52.</title>
        <authorList>
            <consortium name="The Broad Institute Genomics Platform"/>
            <person name="Cuomo C."/>
            <person name="de Hoog S."/>
            <person name="Gorbushina A."/>
            <person name="Stielow B."/>
            <person name="Teixiera M."/>
            <person name="Abouelleil A."/>
            <person name="Chapman S.B."/>
            <person name="Priest M."/>
            <person name="Young S.K."/>
            <person name="Wortman J."/>
            <person name="Nusbaum C."/>
            <person name="Birren B."/>
        </authorList>
    </citation>
    <scope>NUCLEOTIDE SEQUENCE [LARGE SCALE GENOMIC DNA]</scope>
    <source>
        <strain evidence="2">CBS 173.52</strain>
    </source>
</reference>
<dbReference type="Gene3D" id="3.40.50.1820">
    <property type="entry name" value="alpha/beta hydrolase"/>
    <property type="match status" value="1"/>
</dbReference>